<evidence type="ECO:0000313" key="2">
    <source>
        <dbReference type="Proteomes" id="UP000694413"/>
    </source>
</evidence>
<reference evidence="1" key="1">
    <citation type="submission" date="2025-08" db="UniProtKB">
        <authorList>
            <consortium name="Ensembl"/>
        </authorList>
    </citation>
    <scope>IDENTIFICATION</scope>
</reference>
<name>A0A8D2QCC5_ZONAL</name>
<dbReference type="AlphaFoldDB" id="A0A8D2QCC5"/>
<dbReference type="Proteomes" id="UP000694413">
    <property type="component" value="Unassembled WGS sequence"/>
</dbReference>
<reference evidence="1" key="2">
    <citation type="submission" date="2025-09" db="UniProtKB">
        <authorList>
            <consortium name="Ensembl"/>
        </authorList>
    </citation>
    <scope>IDENTIFICATION</scope>
</reference>
<dbReference type="Gene3D" id="2.60.40.10">
    <property type="entry name" value="Immunoglobulins"/>
    <property type="match status" value="1"/>
</dbReference>
<accession>A0A8D2QCC5</accession>
<sequence>PLSSHCWPCCATAVPASQCAWTICLSPPVQVGKLSQDVVVRCDTDTSEQHISWTLNGDEEPMAELVPEGQKLIILGLDLPATGNYSCWAGPVLLDSTYVVAVGSP</sequence>
<dbReference type="InterPro" id="IPR036179">
    <property type="entry name" value="Ig-like_dom_sf"/>
</dbReference>
<evidence type="ECO:0008006" key="3">
    <source>
        <dbReference type="Google" id="ProtNLM"/>
    </source>
</evidence>
<dbReference type="SUPFAM" id="SSF48726">
    <property type="entry name" value="Immunoglobulin"/>
    <property type="match status" value="1"/>
</dbReference>
<protein>
    <recommendedName>
        <fullName evidence="3">Ig-like domain-containing protein</fullName>
    </recommendedName>
</protein>
<keyword evidence="2" id="KW-1185">Reference proteome</keyword>
<organism evidence="1 2">
    <name type="scientific">Zonotrichia albicollis</name>
    <name type="common">White-throated sparrow</name>
    <name type="synonym">Fringilla albicollis</name>
    <dbReference type="NCBI Taxonomy" id="44394"/>
    <lineage>
        <taxon>Eukaryota</taxon>
        <taxon>Metazoa</taxon>
        <taxon>Chordata</taxon>
        <taxon>Craniata</taxon>
        <taxon>Vertebrata</taxon>
        <taxon>Euteleostomi</taxon>
        <taxon>Archelosauria</taxon>
        <taxon>Archosauria</taxon>
        <taxon>Dinosauria</taxon>
        <taxon>Saurischia</taxon>
        <taxon>Theropoda</taxon>
        <taxon>Coelurosauria</taxon>
        <taxon>Aves</taxon>
        <taxon>Neognathae</taxon>
        <taxon>Neoaves</taxon>
        <taxon>Telluraves</taxon>
        <taxon>Australaves</taxon>
        <taxon>Passeriformes</taxon>
        <taxon>Passerellidae</taxon>
        <taxon>Zonotrichia</taxon>
    </lineage>
</organism>
<evidence type="ECO:0000313" key="1">
    <source>
        <dbReference type="Ensembl" id="ENSZALP00000005478.1"/>
    </source>
</evidence>
<dbReference type="Ensembl" id="ENSZALT00000008149.1">
    <property type="protein sequence ID" value="ENSZALP00000005478.1"/>
    <property type="gene ID" value="ENSZALG00000005110.1"/>
</dbReference>
<dbReference type="InterPro" id="IPR013783">
    <property type="entry name" value="Ig-like_fold"/>
</dbReference>
<proteinExistence type="predicted"/>